<comment type="caution">
    <text evidence="3">The sequence shown here is derived from an EMBL/GenBank/DDBJ whole genome shotgun (WGS) entry which is preliminary data.</text>
</comment>
<protein>
    <recommendedName>
        <fullName evidence="2">Rhodopsin domain-containing protein</fullName>
    </recommendedName>
</protein>
<feature type="transmembrane region" description="Helical" evidence="1">
    <location>
        <begin position="16"/>
        <end position="37"/>
    </location>
</feature>
<evidence type="ECO:0000259" key="2">
    <source>
        <dbReference type="Pfam" id="PF20684"/>
    </source>
</evidence>
<keyword evidence="1" id="KW-0472">Membrane</keyword>
<dbReference type="PANTHER" id="PTHR39614">
    <property type="entry name" value="INTEGRAL MEMBRANE PROTEIN"/>
    <property type="match status" value="1"/>
</dbReference>
<keyword evidence="4" id="KW-1185">Reference proteome</keyword>
<dbReference type="AlphaFoldDB" id="A0A9P9J9C1"/>
<dbReference type="PANTHER" id="PTHR39614:SF2">
    <property type="entry name" value="INTEGRAL MEMBRANE PROTEIN"/>
    <property type="match status" value="1"/>
</dbReference>
<keyword evidence="1" id="KW-1133">Transmembrane helix</keyword>
<proteinExistence type="predicted"/>
<reference evidence="3" key="1">
    <citation type="journal article" date="2021" name="Nat. Commun.">
        <title>Genetic determinants of endophytism in the Arabidopsis root mycobiome.</title>
        <authorList>
            <person name="Mesny F."/>
            <person name="Miyauchi S."/>
            <person name="Thiergart T."/>
            <person name="Pickel B."/>
            <person name="Atanasova L."/>
            <person name="Karlsson M."/>
            <person name="Huettel B."/>
            <person name="Barry K.W."/>
            <person name="Haridas S."/>
            <person name="Chen C."/>
            <person name="Bauer D."/>
            <person name="Andreopoulos W."/>
            <person name="Pangilinan J."/>
            <person name="LaButti K."/>
            <person name="Riley R."/>
            <person name="Lipzen A."/>
            <person name="Clum A."/>
            <person name="Drula E."/>
            <person name="Henrissat B."/>
            <person name="Kohler A."/>
            <person name="Grigoriev I.V."/>
            <person name="Martin F.M."/>
            <person name="Hacquard S."/>
        </authorList>
    </citation>
    <scope>NUCLEOTIDE SEQUENCE</scope>
    <source>
        <strain evidence="3">MPI-CAGE-AT-0021</strain>
    </source>
</reference>
<keyword evidence="1" id="KW-0812">Transmembrane</keyword>
<dbReference type="Proteomes" id="UP000717696">
    <property type="component" value="Unassembled WGS sequence"/>
</dbReference>
<accession>A0A9P9J9C1</accession>
<gene>
    <name evidence="3" type="ORF">B0J13DRAFT_621956</name>
</gene>
<evidence type="ECO:0000313" key="3">
    <source>
        <dbReference type="EMBL" id="KAH7147033.1"/>
    </source>
</evidence>
<name>A0A9P9J9C1_9HYPO</name>
<feature type="domain" description="Rhodopsin" evidence="2">
    <location>
        <begin position="35"/>
        <end position="110"/>
    </location>
</feature>
<dbReference type="Pfam" id="PF20684">
    <property type="entry name" value="Fung_rhodopsin"/>
    <property type="match status" value="1"/>
</dbReference>
<dbReference type="InterPro" id="IPR049326">
    <property type="entry name" value="Rhodopsin_dom_fungi"/>
</dbReference>
<evidence type="ECO:0000256" key="1">
    <source>
        <dbReference type="SAM" id="Phobius"/>
    </source>
</evidence>
<dbReference type="OrthoDB" id="3918601at2759"/>
<dbReference type="EMBL" id="JAGMUU010000008">
    <property type="protein sequence ID" value="KAH7147033.1"/>
    <property type="molecule type" value="Genomic_DNA"/>
</dbReference>
<sequence length="128" mass="13869">MLLPRERETPFNKAPLIWAMAALLMVITMLSAITRIATRMVTIRAFKLDDTLVVASTIIATAQSIAVIVQGAKGLGKIRGLAADQVSSILKAQYASDALFITAIFLAKISATRTIWECDSTKWLASDT</sequence>
<evidence type="ECO:0000313" key="4">
    <source>
        <dbReference type="Proteomes" id="UP000717696"/>
    </source>
</evidence>
<organism evidence="3 4">
    <name type="scientific">Dactylonectria estremocensis</name>
    <dbReference type="NCBI Taxonomy" id="1079267"/>
    <lineage>
        <taxon>Eukaryota</taxon>
        <taxon>Fungi</taxon>
        <taxon>Dikarya</taxon>
        <taxon>Ascomycota</taxon>
        <taxon>Pezizomycotina</taxon>
        <taxon>Sordariomycetes</taxon>
        <taxon>Hypocreomycetidae</taxon>
        <taxon>Hypocreales</taxon>
        <taxon>Nectriaceae</taxon>
        <taxon>Dactylonectria</taxon>
    </lineage>
</organism>